<proteinExistence type="predicted"/>
<protein>
    <submittedName>
        <fullName evidence="1">Uncharacterized protein</fullName>
    </submittedName>
</protein>
<accession>A0A7Y3VXW0</accession>
<reference evidence="1 2" key="1">
    <citation type="submission" date="2020-05" db="EMBL/GenBank/DDBJ databases">
        <title>Draft genome of Flavobacterium sp. IMCC34852.</title>
        <authorList>
            <person name="Song J."/>
            <person name="Cho J.-C."/>
        </authorList>
    </citation>
    <scope>NUCLEOTIDE SEQUENCE [LARGE SCALE GENOMIC DNA]</scope>
    <source>
        <strain evidence="1 2">IMCC34852</strain>
    </source>
</reference>
<gene>
    <name evidence="1" type="ORF">HKT18_02100</name>
</gene>
<dbReference type="AlphaFoldDB" id="A0A7Y3VXW0"/>
<comment type="caution">
    <text evidence="1">The sequence shown here is derived from an EMBL/GenBank/DDBJ whole genome shotgun (WGS) entry which is preliminary data.</text>
</comment>
<name>A0A7Y3VXW0_9FLAO</name>
<organism evidence="1 2">
    <name type="scientific">Flavobacterium rivulicola</name>
    <dbReference type="NCBI Taxonomy" id="2732161"/>
    <lineage>
        <taxon>Bacteria</taxon>
        <taxon>Pseudomonadati</taxon>
        <taxon>Bacteroidota</taxon>
        <taxon>Flavobacteriia</taxon>
        <taxon>Flavobacteriales</taxon>
        <taxon>Flavobacteriaceae</taxon>
        <taxon>Flavobacterium</taxon>
    </lineage>
</organism>
<dbReference type="EMBL" id="JABEVX010000001">
    <property type="protein sequence ID" value="NNT70998.1"/>
    <property type="molecule type" value="Genomic_DNA"/>
</dbReference>
<evidence type="ECO:0000313" key="1">
    <source>
        <dbReference type="EMBL" id="NNT70998.1"/>
    </source>
</evidence>
<dbReference type="Proteomes" id="UP000536509">
    <property type="component" value="Unassembled WGS sequence"/>
</dbReference>
<sequence>MKRILFLLVSFFLFNSCSPEDGPNYSYELRPIVSVDIPSEFTLGGVYTITLHYNRPTTCHYYNAISYHKYLNERTIAVETAKEERNDCTATPNDVSTCSFDFQVTSNGSYVFKFWQGKDEQGNDIYLEYEIPVLE</sequence>
<evidence type="ECO:0000313" key="2">
    <source>
        <dbReference type="Proteomes" id="UP000536509"/>
    </source>
</evidence>
<keyword evidence="2" id="KW-1185">Reference proteome</keyword>
<dbReference type="RefSeq" id="WP_171221194.1">
    <property type="nucleotide sequence ID" value="NZ_CP121446.1"/>
</dbReference>